<name>A0ABV4UG22_9RHOO</name>
<keyword evidence="2" id="KW-0732">Signal</keyword>
<dbReference type="InterPro" id="IPR008258">
    <property type="entry name" value="Transglycosylase_SLT_dom_1"/>
</dbReference>
<reference evidence="5" key="1">
    <citation type="submission" date="2024-06" db="EMBL/GenBank/DDBJ databases">
        <title>Radixoralia hellwigii gen. nov., sp nov., isolated from a root canal in the human oral cavity.</title>
        <authorList>
            <person name="Bartsch S."/>
            <person name="Wittmer A."/>
            <person name="Schulz A.-K."/>
            <person name="Neumann-Schaal M."/>
            <person name="Wolf J."/>
            <person name="Gronow S."/>
            <person name="Tennert C."/>
            <person name="Haecker G."/>
            <person name="Cieplik F."/>
            <person name="Al-Ahmad A."/>
        </authorList>
    </citation>
    <scope>NUCLEOTIDE SEQUENCE [LARGE SCALE GENOMIC DNA]</scope>
    <source>
        <strain evidence="5">Wk13</strain>
    </source>
</reference>
<feature type="domain" description="Transglycosylase SLT" evidence="3">
    <location>
        <begin position="89"/>
        <end position="179"/>
    </location>
</feature>
<dbReference type="PANTHER" id="PTHR37423">
    <property type="entry name" value="SOLUBLE LYTIC MUREIN TRANSGLYCOSYLASE-RELATED"/>
    <property type="match status" value="1"/>
</dbReference>
<protein>
    <submittedName>
        <fullName evidence="4">Lytic transglycosylase domain-containing protein</fullName>
    </submittedName>
</protein>
<comment type="caution">
    <text evidence="4">The sequence shown here is derived from an EMBL/GenBank/DDBJ whole genome shotgun (WGS) entry which is preliminary data.</text>
</comment>
<dbReference type="Pfam" id="PF01464">
    <property type="entry name" value="SLT"/>
    <property type="match status" value="1"/>
</dbReference>
<dbReference type="InterPro" id="IPR023346">
    <property type="entry name" value="Lysozyme-like_dom_sf"/>
</dbReference>
<dbReference type="SUPFAM" id="SSF53955">
    <property type="entry name" value="Lysozyme-like"/>
    <property type="match status" value="1"/>
</dbReference>
<proteinExistence type="inferred from homology"/>
<evidence type="ECO:0000256" key="2">
    <source>
        <dbReference type="SAM" id="SignalP"/>
    </source>
</evidence>
<keyword evidence="5" id="KW-1185">Reference proteome</keyword>
<gene>
    <name evidence="4" type="ORF">ABCS64_08265</name>
</gene>
<organism evidence="4 5">
    <name type="scientific">Dentiradicibacter hellwigii</name>
    <dbReference type="NCBI Taxonomy" id="3149053"/>
    <lineage>
        <taxon>Bacteria</taxon>
        <taxon>Pseudomonadati</taxon>
        <taxon>Pseudomonadota</taxon>
        <taxon>Betaproteobacteria</taxon>
        <taxon>Rhodocyclales</taxon>
        <taxon>Rhodocyclaceae</taxon>
        <taxon>Dentiradicibacter</taxon>
    </lineage>
</organism>
<dbReference type="CDD" id="cd00254">
    <property type="entry name" value="LT-like"/>
    <property type="match status" value="1"/>
</dbReference>
<dbReference type="EMBL" id="JBEUWX010000002">
    <property type="protein sequence ID" value="MFA9950311.1"/>
    <property type="molecule type" value="Genomic_DNA"/>
</dbReference>
<feature type="signal peptide" evidence="2">
    <location>
        <begin position="1"/>
        <end position="21"/>
    </location>
</feature>
<sequence>MQPTPVRICLALILLATPAIALAGAQKYEPLSDSVRAALSRTIADQAPPRTSFRTPLEAVDWLSEMSIRLAKRMPNREARLEFLRTVHYEATRAGLDPQLVLGLIQVESGFKKYAVSSAGARGFMQVMPFWIKVIGQPDDNLFHLRTNLRYGCTILRHYLDIEKGDLYRALGRYNGSLGKPAYPTMVKGAWHANWLFSPKPTIPGSAPAQQTNQPPQ</sequence>
<feature type="chain" id="PRO_5045925707" evidence="2">
    <location>
        <begin position="22"/>
        <end position="217"/>
    </location>
</feature>
<accession>A0ABV4UG22</accession>
<evidence type="ECO:0000259" key="3">
    <source>
        <dbReference type="Pfam" id="PF01464"/>
    </source>
</evidence>
<evidence type="ECO:0000313" key="5">
    <source>
        <dbReference type="Proteomes" id="UP001574673"/>
    </source>
</evidence>
<dbReference type="Gene3D" id="1.10.530.10">
    <property type="match status" value="1"/>
</dbReference>
<dbReference type="PANTHER" id="PTHR37423:SF2">
    <property type="entry name" value="MEMBRANE-BOUND LYTIC MUREIN TRANSGLYCOSYLASE C"/>
    <property type="match status" value="1"/>
</dbReference>
<comment type="similarity">
    <text evidence="1">Belongs to the transglycosylase Slt family.</text>
</comment>
<evidence type="ECO:0000256" key="1">
    <source>
        <dbReference type="ARBA" id="ARBA00007734"/>
    </source>
</evidence>
<evidence type="ECO:0000313" key="4">
    <source>
        <dbReference type="EMBL" id="MFA9950311.1"/>
    </source>
</evidence>
<dbReference type="Proteomes" id="UP001574673">
    <property type="component" value="Unassembled WGS sequence"/>
</dbReference>